<sequence>MSVNAVYKKDLAALSPESLTPSPSPELNAIESFKALVTSLVNPFLIQDLVQALKSATTTKIDPEKGILPFFQALTLPEDVRQSLSQLDTHIRTCEKTQAIGKDFKLFCKQQSKAIRARVSEMNKYSNTFFHLSEIKQLGSVTMQKVDKLIATNTADTLEEFLLFKLAPFFKPGENIGAIISKKTEAINPDWDLYTLLAEIINSRAQQTLEVLTSQALPQNNTYLERLEAIRKKIETFKQELIQNHGALLTELIGSLISNQLESIDLSLLKGTLLHRRLKNIRKDHLSDLNVSISLQALLKKIVLEANYQRTVAEDQLLEVSSTMNLLRDATKHVQRVAGKKVSFFMGNTGSGKSTAVGFLLGANVVKRANSVGESVLCYKLKEGQDPALFPQIGQSLGESETLYTTGYLAPNGAGIADCPGFKDTRGSDFELCTNLSIDEAVNQVGSIQSVVAVVPAAHFLNDRGQSILELIQTIRDKFPFAFSDSDPSQNSRVFLLITKIHAIPPESLSKLQDGTRFDLLAKEAQTKISQLSQRIDEASVFQLRNLEQRRDTWNAIHAMQSQHQVDFIDVKVRTQRKHLLSKYTDASGAIDKALYSRAMDSGAMQQKFGKCVDMAINTWKDQIVLRFLDRIPSSIAQHTQKINDNKVSIQALREKIKQIAAELKSKQAPQKKDLMSELALTLKLQKNGQSKLVEKKQIAALQKANKSEQAQITKHRQELAQLAVVIKTQWKTLEQLKAFAEIVLRGTKHPQNNQHTLEVCESFLQVFDTRSAELLERCDAILKTSASSSGGSKP</sequence>
<evidence type="ECO:0000313" key="1">
    <source>
        <dbReference type="EMBL" id="PCI76636.1"/>
    </source>
</evidence>
<accession>A0A2A4X295</accession>
<name>A0A2A4X295_UNCAE</name>
<evidence type="ECO:0000313" key="2">
    <source>
        <dbReference type="Proteomes" id="UP000218775"/>
    </source>
</evidence>
<dbReference type="EMBL" id="NVUK01000026">
    <property type="protein sequence ID" value="PCI76636.1"/>
    <property type="molecule type" value="Genomic_DNA"/>
</dbReference>
<dbReference type="Proteomes" id="UP000218775">
    <property type="component" value="Unassembled WGS sequence"/>
</dbReference>
<organism evidence="1 2">
    <name type="scientific">Aerophobetes bacterium</name>
    <dbReference type="NCBI Taxonomy" id="2030807"/>
    <lineage>
        <taxon>Bacteria</taxon>
        <taxon>Candidatus Aerophobota</taxon>
    </lineage>
</organism>
<evidence type="ECO:0008006" key="3">
    <source>
        <dbReference type="Google" id="ProtNLM"/>
    </source>
</evidence>
<dbReference type="AlphaFoldDB" id="A0A2A4X295"/>
<protein>
    <recommendedName>
        <fullName evidence="3">G domain-containing protein</fullName>
    </recommendedName>
</protein>
<dbReference type="InterPro" id="IPR027417">
    <property type="entry name" value="P-loop_NTPase"/>
</dbReference>
<comment type="caution">
    <text evidence="1">The sequence shown here is derived from an EMBL/GenBank/DDBJ whole genome shotgun (WGS) entry which is preliminary data.</text>
</comment>
<reference evidence="2" key="1">
    <citation type="submission" date="2017-08" db="EMBL/GenBank/DDBJ databases">
        <title>A dynamic microbial community with high functional redundancy inhabits the cold, oxic subseafloor aquifer.</title>
        <authorList>
            <person name="Tully B.J."/>
            <person name="Wheat C.G."/>
            <person name="Glazer B.T."/>
            <person name="Huber J.A."/>
        </authorList>
    </citation>
    <scope>NUCLEOTIDE SEQUENCE [LARGE SCALE GENOMIC DNA]</scope>
</reference>
<proteinExistence type="predicted"/>
<dbReference type="SUPFAM" id="SSF52540">
    <property type="entry name" value="P-loop containing nucleoside triphosphate hydrolases"/>
    <property type="match status" value="1"/>
</dbReference>
<dbReference type="Gene3D" id="3.40.50.300">
    <property type="entry name" value="P-loop containing nucleotide triphosphate hydrolases"/>
    <property type="match status" value="1"/>
</dbReference>
<gene>
    <name evidence="1" type="ORF">COB21_04200</name>
</gene>